<evidence type="ECO:0000313" key="1">
    <source>
        <dbReference type="EMBL" id="GMF21047.1"/>
    </source>
</evidence>
<dbReference type="EMBL" id="BSXT01000214">
    <property type="protein sequence ID" value="GMF21047.1"/>
    <property type="molecule type" value="Genomic_DNA"/>
</dbReference>
<protein>
    <submittedName>
        <fullName evidence="1">Unnamed protein product</fullName>
    </submittedName>
</protein>
<dbReference type="AlphaFoldDB" id="A0A9W6WXX5"/>
<reference evidence="1" key="1">
    <citation type="submission" date="2023-04" db="EMBL/GenBank/DDBJ databases">
        <title>Phytophthora fragariaefolia NBRC 109709.</title>
        <authorList>
            <person name="Ichikawa N."/>
            <person name="Sato H."/>
            <person name="Tonouchi N."/>
        </authorList>
    </citation>
    <scope>NUCLEOTIDE SEQUENCE</scope>
    <source>
        <strain evidence="1">NBRC 109709</strain>
    </source>
</reference>
<sequence>MFRPSSDLARCYNICFTRHASGHHRDETSVLTSAEIDMVTAQPANPLDTACALQRPVASPDWEQHSSFHNDEHSTLESANSHDILSQRSRQLRPVVSVKAAAAMHTNATTRRDLLRRTRRATLAQALEQVGITLPPDNHPVSRPGTARPEFLLDMPLQKALSEFARRSGASLPTFVEWARGQTPSDYRPNKNLIPAVLNDVCKGYEHLEELQKIVQNGVEVRLSKEPPHQTQRPPNHGSARGRLNVLRKNLRKEQDAGRCLVLDRELLKQWPEIIISPFGVVDKSGEDVNVSGRTIHDLSYPEGTSINDCTDQGSIIKPEYTYCDAAATEILKVKRDYPGARVRLMAGDVAAAFRNISIHSNSVYLFAGHIEEDDIIVIELAAPFGWTGSPGFHEIAGGAIAHVHGSHTTKQFPCGFFNYHWVDDHINVVADVGSACDDANRSLRYAMVVVLGADAINTK</sequence>
<dbReference type="OrthoDB" id="118592at2759"/>
<proteinExistence type="predicted"/>
<comment type="caution">
    <text evidence="1">The sequence shown here is derived from an EMBL/GenBank/DDBJ whole genome shotgun (WGS) entry which is preliminary data.</text>
</comment>
<accession>A0A9W6WXX5</accession>
<evidence type="ECO:0000313" key="2">
    <source>
        <dbReference type="Proteomes" id="UP001165121"/>
    </source>
</evidence>
<keyword evidence="2" id="KW-1185">Reference proteome</keyword>
<dbReference type="Proteomes" id="UP001165121">
    <property type="component" value="Unassembled WGS sequence"/>
</dbReference>
<organism evidence="1 2">
    <name type="scientific">Phytophthora fragariaefolia</name>
    <dbReference type="NCBI Taxonomy" id="1490495"/>
    <lineage>
        <taxon>Eukaryota</taxon>
        <taxon>Sar</taxon>
        <taxon>Stramenopiles</taxon>
        <taxon>Oomycota</taxon>
        <taxon>Peronosporomycetes</taxon>
        <taxon>Peronosporales</taxon>
        <taxon>Peronosporaceae</taxon>
        <taxon>Phytophthora</taxon>
    </lineage>
</organism>
<gene>
    <name evidence="1" type="ORF">Pfra01_000269000</name>
</gene>
<name>A0A9W6WXX5_9STRA</name>